<evidence type="ECO:0000256" key="2">
    <source>
        <dbReference type="ARBA" id="ARBA00021714"/>
    </source>
</evidence>
<comment type="function">
    <text evidence="12">Plays a role in the flagellum-specific transport system.</text>
</comment>
<keyword evidence="4 12" id="KW-1003">Cell membrane</keyword>
<comment type="subcellular location">
    <subcellularLocation>
        <location evidence="12">Cell membrane</location>
        <topology evidence="12">Multi-pass membrane protein</topology>
    </subcellularLocation>
    <subcellularLocation>
        <location evidence="12">Bacterial flagellum basal body</location>
    </subcellularLocation>
</comment>
<dbReference type="PROSITE" id="PS01061">
    <property type="entry name" value="FLIP_2"/>
    <property type="match status" value="1"/>
</dbReference>
<evidence type="ECO:0000256" key="13">
    <source>
        <dbReference type="SAM" id="SignalP"/>
    </source>
</evidence>
<dbReference type="PANTHER" id="PTHR30587:SF0">
    <property type="entry name" value="FLAGELLAR BIOSYNTHETIC PROTEIN FLIP"/>
    <property type="match status" value="1"/>
</dbReference>
<feature type="transmembrane region" description="Helical" evidence="12">
    <location>
        <begin position="196"/>
        <end position="218"/>
    </location>
</feature>
<dbReference type="InterPro" id="IPR005837">
    <property type="entry name" value="FliP"/>
</dbReference>
<feature type="transmembrane region" description="Helical" evidence="12">
    <location>
        <begin position="53"/>
        <end position="85"/>
    </location>
</feature>
<keyword evidence="6 12" id="KW-1005">Bacterial flagellum biogenesis</keyword>
<evidence type="ECO:0000256" key="3">
    <source>
        <dbReference type="ARBA" id="ARBA00022448"/>
    </source>
</evidence>
<protein>
    <recommendedName>
        <fullName evidence="2 12">Flagellar biosynthetic protein FliP</fullName>
    </recommendedName>
</protein>
<sequence length="256" mass="28830">MNINKTLTLTIFLILFSSFALVIANSSYAQSNGPGIQFSFDQPDNPQKVSYAIQILIVLTVLTLAPAILIMITCFTRIIIVLHFIRQALGTQQMPPNQVLIGLALFLTFFIMSPVAKQVQTDALQPYLNSQISNEEAYYKAIEPFRNFMIQRTRKKDLALFITISKISRPSAINEIPTYVVIPSFIVSELKTGFQIGFLIFLPFLVIDMVVASVLLSMGMMMLPPVMISLPFKILLFVMIDGWYLIIGSLVRSFQF</sequence>
<dbReference type="AlphaFoldDB" id="A0A1F7RS74"/>
<dbReference type="InterPro" id="IPR005838">
    <property type="entry name" value="T3SS_IM_P"/>
</dbReference>
<feature type="transmembrane region" description="Helical" evidence="12">
    <location>
        <begin position="97"/>
        <end position="116"/>
    </location>
</feature>
<dbReference type="PROSITE" id="PS01060">
    <property type="entry name" value="FLIP_1"/>
    <property type="match status" value="1"/>
</dbReference>
<name>A0A1F7RS74_9BACT</name>
<feature type="chain" id="PRO_5009532251" description="Flagellar biosynthetic protein FliP" evidence="13">
    <location>
        <begin position="30"/>
        <end position="256"/>
    </location>
</feature>
<evidence type="ECO:0000313" key="14">
    <source>
        <dbReference type="EMBL" id="OGL44406.1"/>
    </source>
</evidence>
<evidence type="ECO:0000256" key="9">
    <source>
        <dbReference type="ARBA" id="ARBA00023136"/>
    </source>
</evidence>
<proteinExistence type="inferred from homology"/>
<keyword evidence="13" id="KW-0732">Signal</keyword>
<keyword evidence="14" id="KW-0282">Flagellum</keyword>
<keyword evidence="10" id="KW-0975">Bacterial flagellum</keyword>
<dbReference type="GO" id="GO:0044781">
    <property type="term" value="P:bacterial-type flagellum organization"/>
    <property type="evidence" value="ECO:0007669"/>
    <property type="project" value="UniProtKB-UniRule"/>
</dbReference>
<evidence type="ECO:0000313" key="15">
    <source>
        <dbReference type="Proteomes" id="UP000179266"/>
    </source>
</evidence>
<keyword evidence="14" id="KW-0969">Cilium</keyword>
<evidence type="ECO:0000256" key="4">
    <source>
        <dbReference type="ARBA" id="ARBA00022475"/>
    </source>
</evidence>
<dbReference type="Pfam" id="PF00813">
    <property type="entry name" value="FliP"/>
    <property type="match status" value="1"/>
</dbReference>
<evidence type="ECO:0000256" key="5">
    <source>
        <dbReference type="ARBA" id="ARBA00022692"/>
    </source>
</evidence>
<comment type="caution">
    <text evidence="14">The sequence shown here is derived from an EMBL/GenBank/DDBJ whole genome shotgun (WGS) entry which is preliminary data.</text>
</comment>
<keyword evidence="5 12" id="KW-0812">Transmembrane</keyword>
<dbReference type="NCBIfam" id="TIGR01103">
    <property type="entry name" value="fliP"/>
    <property type="match status" value="1"/>
</dbReference>
<evidence type="ECO:0000256" key="1">
    <source>
        <dbReference type="ARBA" id="ARBA00006257"/>
    </source>
</evidence>
<keyword evidence="3 12" id="KW-0813">Transport</keyword>
<evidence type="ECO:0000256" key="12">
    <source>
        <dbReference type="RuleBase" id="RU362069"/>
    </source>
</evidence>
<dbReference type="Proteomes" id="UP000179266">
    <property type="component" value="Unassembled WGS sequence"/>
</dbReference>
<reference evidence="14 15" key="1">
    <citation type="journal article" date="2016" name="Nat. Commun.">
        <title>Thousands of microbial genomes shed light on interconnected biogeochemical processes in an aquifer system.</title>
        <authorList>
            <person name="Anantharaman K."/>
            <person name="Brown C.T."/>
            <person name="Hug L.A."/>
            <person name="Sharon I."/>
            <person name="Castelle C.J."/>
            <person name="Probst A.J."/>
            <person name="Thomas B.C."/>
            <person name="Singh A."/>
            <person name="Wilkins M.J."/>
            <person name="Karaoz U."/>
            <person name="Brodie E.L."/>
            <person name="Williams K.H."/>
            <person name="Hubbard S.S."/>
            <person name="Banfield J.F."/>
        </authorList>
    </citation>
    <scope>NUCLEOTIDE SEQUENCE [LARGE SCALE GENOMIC DNA]</scope>
</reference>
<evidence type="ECO:0000256" key="7">
    <source>
        <dbReference type="ARBA" id="ARBA00022927"/>
    </source>
</evidence>
<evidence type="ECO:0000256" key="6">
    <source>
        <dbReference type="ARBA" id="ARBA00022795"/>
    </source>
</evidence>
<feature type="signal peptide" evidence="13">
    <location>
        <begin position="1"/>
        <end position="29"/>
    </location>
</feature>
<comment type="similarity">
    <text evidence="1 12">Belongs to the FliP/MopC/SpaP family.</text>
</comment>
<evidence type="ECO:0000256" key="11">
    <source>
        <dbReference type="ARBA" id="ARBA00023225"/>
    </source>
</evidence>
<keyword evidence="7 12" id="KW-0653">Protein transport</keyword>
<dbReference type="PRINTS" id="PR01302">
    <property type="entry name" value="TYPE3IMPPROT"/>
</dbReference>
<keyword evidence="8 12" id="KW-1133">Transmembrane helix</keyword>
<keyword evidence="11 12" id="KW-1006">Bacterial flagellum protein export</keyword>
<dbReference type="PRINTS" id="PR00951">
    <property type="entry name" value="FLGBIOSNFLIP"/>
</dbReference>
<dbReference type="EMBL" id="MGDD01000225">
    <property type="protein sequence ID" value="OGL44406.1"/>
    <property type="molecule type" value="Genomic_DNA"/>
</dbReference>
<keyword evidence="9 12" id="KW-0472">Membrane</keyword>
<dbReference type="GO" id="GO:0009425">
    <property type="term" value="C:bacterial-type flagellum basal body"/>
    <property type="evidence" value="ECO:0007669"/>
    <property type="project" value="UniProtKB-SubCell"/>
</dbReference>
<dbReference type="GO" id="GO:0009306">
    <property type="term" value="P:protein secretion"/>
    <property type="evidence" value="ECO:0007669"/>
    <property type="project" value="UniProtKB-UniRule"/>
</dbReference>
<accession>A0A1F7RS74</accession>
<evidence type="ECO:0000256" key="10">
    <source>
        <dbReference type="ARBA" id="ARBA00023143"/>
    </source>
</evidence>
<organism evidence="14 15">
    <name type="scientific">Candidatus Schekmanbacteria bacterium RBG_13_48_7</name>
    <dbReference type="NCBI Taxonomy" id="1817878"/>
    <lineage>
        <taxon>Bacteria</taxon>
        <taxon>Candidatus Schekmaniibacteriota</taxon>
    </lineage>
</organism>
<evidence type="ECO:0000256" key="8">
    <source>
        <dbReference type="ARBA" id="ARBA00022989"/>
    </source>
</evidence>
<dbReference type="NCBIfam" id="NF009438">
    <property type="entry name" value="PRK12797.1"/>
    <property type="match status" value="1"/>
</dbReference>
<dbReference type="GO" id="GO:0005886">
    <property type="term" value="C:plasma membrane"/>
    <property type="evidence" value="ECO:0007669"/>
    <property type="project" value="UniProtKB-SubCell"/>
</dbReference>
<feature type="transmembrane region" description="Helical" evidence="12">
    <location>
        <begin position="230"/>
        <end position="251"/>
    </location>
</feature>
<gene>
    <name evidence="12" type="primary">fliP</name>
    <name evidence="14" type="ORF">A2161_04345</name>
</gene>
<dbReference type="PANTHER" id="PTHR30587">
    <property type="entry name" value="FLAGELLAR BIOSYNTHETIC PROTEIN FLIP"/>
    <property type="match status" value="1"/>
</dbReference>
<keyword evidence="14" id="KW-0966">Cell projection</keyword>